<sequence>MPSPWCRRPVRRNAELIMGFSRGIGEAIFDRFDRDRSGKIDSEELRSTSNDGRSGRGALNFDNFIEKVVKFQRSSTGAARQSYLFPANRSIPSGIGAAV</sequence>
<feature type="domain" description="EF-hand" evidence="2">
    <location>
        <begin position="20"/>
        <end position="55"/>
    </location>
</feature>
<dbReference type="PROSITE" id="PS50222">
    <property type="entry name" value="EF_HAND_2"/>
    <property type="match status" value="1"/>
</dbReference>
<dbReference type="PROSITE" id="PS00018">
    <property type="entry name" value="EF_HAND_1"/>
    <property type="match status" value="1"/>
</dbReference>
<dbReference type="InterPro" id="IPR002048">
    <property type="entry name" value="EF_hand_dom"/>
</dbReference>
<dbReference type="SUPFAM" id="SSF47473">
    <property type="entry name" value="EF-hand"/>
    <property type="match status" value="1"/>
</dbReference>
<dbReference type="GO" id="GO:0005509">
    <property type="term" value="F:calcium ion binding"/>
    <property type="evidence" value="ECO:0007669"/>
    <property type="project" value="InterPro"/>
</dbReference>
<name>A0A6V7NRP9_ANACO</name>
<dbReference type="EMBL" id="LR862141">
    <property type="protein sequence ID" value="CAD1821282.1"/>
    <property type="molecule type" value="Genomic_DNA"/>
</dbReference>
<organism evidence="3">
    <name type="scientific">Ananas comosus var. bracteatus</name>
    <name type="common">red pineapple</name>
    <dbReference type="NCBI Taxonomy" id="296719"/>
    <lineage>
        <taxon>Eukaryota</taxon>
        <taxon>Viridiplantae</taxon>
        <taxon>Streptophyta</taxon>
        <taxon>Embryophyta</taxon>
        <taxon>Tracheophyta</taxon>
        <taxon>Spermatophyta</taxon>
        <taxon>Magnoliopsida</taxon>
        <taxon>Liliopsida</taxon>
        <taxon>Poales</taxon>
        <taxon>Bromeliaceae</taxon>
        <taxon>Bromelioideae</taxon>
        <taxon>Ananas</taxon>
    </lineage>
</organism>
<dbReference type="Pfam" id="PF13202">
    <property type="entry name" value="EF-hand_5"/>
    <property type="match status" value="1"/>
</dbReference>
<dbReference type="Gene3D" id="1.10.238.10">
    <property type="entry name" value="EF-hand"/>
    <property type="match status" value="1"/>
</dbReference>
<proteinExistence type="predicted"/>
<evidence type="ECO:0000313" key="3">
    <source>
        <dbReference type="EMBL" id="CAD1821282.1"/>
    </source>
</evidence>
<keyword evidence="1" id="KW-0106">Calcium</keyword>
<evidence type="ECO:0000256" key="1">
    <source>
        <dbReference type="ARBA" id="ARBA00022837"/>
    </source>
</evidence>
<reference evidence="3" key="1">
    <citation type="submission" date="2020-07" db="EMBL/GenBank/DDBJ databases">
        <authorList>
            <person name="Lin J."/>
        </authorList>
    </citation>
    <scope>NUCLEOTIDE SEQUENCE</scope>
</reference>
<dbReference type="InterPro" id="IPR011992">
    <property type="entry name" value="EF-hand-dom_pair"/>
</dbReference>
<evidence type="ECO:0000259" key="2">
    <source>
        <dbReference type="PROSITE" id="PS50222"/>
    </source>
</evidence>
<dbReference type="InterPro" id="IPR018247">
    <property type="entry name" value="EF_Hand_1_Ca_BS"/>
</dbReference>
<gene>
    <name evidence="3" type="ORF">CB5_LOCUS4493</name>
</gene>
<dbReference type="AlphaFoldDB" id="A0A6V7NRP9"/>
<protein>
    <recommendedName>
        <fullName evidence="2">EF-hand domain-containing protein</fullName>
    </recommendedName>
</protein>
<accession>A0A6V7NRP9</accession>